<dbReference type="RefSeq" id="WP_184346226.1">
    <property type="nucleotide sequence ID" value="NZ_JACHJH010000001.1"/>
</dbReference>
<keyword evidence="3" id="KW-1185">Reference proteome</keyword>
<dbReference type="Proteomes" id="UP000556084">
    <property type="component" value="Unassembled WGS sequence"/>
</dbReference>
<sequence>MSGKQLKADNESLNGIKNGINDAIGELKSLGTPGEAAVGRGFSELSLTGVETGHDGLTSAFNDFCDRWEWGVRALMRDAEQFAERVGLAAGYYHERDVYISKTLKVAANATFGNPHLSDDQVEKTSWGDVLADNPYTQARDADFSADSFVKQGEQAKKVWSQTAKDLEDSAKTGGVTPFGMAYRQARGSSE</sequence>
<evidence type="ECO:0000256" key="1">
    <source>
        <dbReference type="SAM" id="MobiDB-lite"/>
    </source>
</evidence>
<accession>A0A7W7LK34</accession>
<name>A0A7W7LK34_9ACTN</name>
<proteinExistence type="predicted"/>
<evidence type="ECO:0000313" key="3">
    <source>
        <dbReference type="Proteomes" id="UP000556084"/>
    </source>
</evidence>
<dbReference type="AlphaFoldDB" id="A0A7W7LK34"/>
<dbReference type="EMBL" id="JACHJH010000001">
    <property type="protein sequence ID" value="MBB4891699.1"/>
    <property type="molecule type" value="Genomic_DNA"/>
</dbReference>
<evidence type="ECO:0000313" key="2">
    <source>
        <dbReference type="EMBL" id="MBB4891699.1"/>
    </source>
</evidence>
<feature type="region of interest" description="Disordered" evidence="1">
    <location>
        <begin position="167"/>
        <end position="191"/>
    </location>
</feature>
<protein>
    <submittedName>
        <fullName evidence="2">Uncharacterized protein</fullName>
    </submittedName>
</protein>
<organism evidence="2 3">
    <name type="scientific">Streptomyces olivoverticillatus</name>
    <dbReference type="NCBI Taxonomy" id="66427"/>
    <lineage>
        <taxon>Bacteria</taxon>
        <taxon>Bacillati</taxon>
        <taxon>Actinomycetota</taxon>
        <taxon>Actinomycetes</taxon>
        <taxon>Kitasatosporales</taxon>
        <taxon>Streptomycetaceae</taxon>
        <taxon>Streptomyces</taxon>
    </lineage>
</organism>
<gene>
    <name evidence="2" type="ORF">FHS39_000699</name>
</gene>
<reference evidence="2 3" key="1">
    <citation type="submission" date="2020-08" db="EMBL/GenBank/DDBJ databases">
        <title>Genomic Encyclopedia of Type Strains, Phase III (KMG-III): the genomes of soil and plant-associated and newly described type strains.</title>
        <authorList>
            <person name="Whitman W."/>
        </authorList>
    </citation>
    <scope>NUCLEOTIDE SEQUENCE [LARGE SCALE GENOMIC DNA]</scope>
    <source>
        <strain evidence="2 3">CECT 3266</strain>
    </source>
</reference>
<comment type="caution">
    <text evidence="2">The sequence shown here is derived from an EMBL/GenBank/DDBJ whole genome shotgun (WGS) entry which is preliminary data.</text>
</comment>